<evidence type="ECO:0000313" key="2">
    <source>
        <dbReference type="EMBL" id="CUS12895.1"/>
    </source>
</evidence>
<keyword evidence="3" id="KW-1185">Reference proteome</keyword>
<reference evidence="2" key="1">
    <citation type="submission" date="2015-10" db="EMBL/GenBank/DDBJ databases">
        <authorList>
            <person name="Regsiter A."/>
            <person name="william w."/>
        </authorList>
    </citation>
    <scope>NUCLEOTIDE SEQUENCE</scope>
    <source>
        <strain evidence="2">Montdore</strain>
    </source>
</reference>
<gene>
    <name evidence="2" type="ORF">GSTUAT00003015001</name>
</gene>
<feature type="region of interest" description="Disordered" evidence="1">
    <location>
        <begin position="1"/>
        <end position="41"/>
    </location>
</feature>
<evidence type="ECO:0000313" key="3">
    <source>
        <dbReference type="Proteomes" id="UP001412239"/>
    </source>
</evidence>
<accession>A0A292Q1P6</accession>
<dbReference type="Proteomes" id="UP001412239">
    <property type="component" value="Unassembled WGS sequence"/>
</dbReference>
<sequence>MDDPDGNPAAAPEPPRLTPEPLPESASQLSRPSLPLSTLSRGCEGHFDGWETIGEQQDYYDVEDFLHLSPGLASEKLKDRKEDDVVIFDYSLDPGYLSRVDGNPPVGGGGPFPGHPGTDDVFFRVSKDKLIKSKQFDQTINPTKEPWMQARAPRLGIIDFPQCYDTSVGFRAA</sequence>
<feature type="compositionally biased region" description="Low complexity" evidence="1">
    <location>
        <begin position="23"/>
        <end position="41"/>
    </location>
</feature>
<protein>
    <submittedName>
        <fullName evidence="2">Uncharacterized protein</fullName>
    </submittedName>
</protein>
<feature type="compositionally biased region" description="Pro residues" evidence="1">
    <location>
        <begin position="11"/>
        <end position="22"/>
    </location>
</feature>
<name>A0A292Q1P6_9PEZI</name>
<evidence type="ECO:0000256" key="1">
    <source>
        <dbReference type="SAM" id="MobiDB-lite"/>
    </source>
</evidence>
<proteinExistence type="predicted"/>
<dbReference type="EMBL" id="LN890981">
    <property type="protein sequence ID" value="CUS12895.1"/>
    <property type="molecule type" value="Genomic_DNA"/>
</dbReference>
<organism evidence="2 3">
    <name type="scientific">Tuber aestivum</name>
    <name type="common">summer truffle</name>
    <dbReference type="NCBI Taxonomy" id="59557"/>
    <lineage>
        <taxon>Eukaryota</taxon>
        <taxon>Fungi</taxon>
        <taxon>Dikarya</taxon>
        <taxon>Ascomycota</taxon>
        <taxon>Pezizomycotina</taxon>
        <taxon>Pezizomycetes</taxon>
        <taxon>Pezizales</taxon>
        <taxon>Tuberaceae</taxon>
        <taxon>Tuber</taxon>
    </lineage>
</organism>
<dbReference type="AlphaFoldDB" id="A0A292Q1P6"/>